<evidence type="ECO:0000313" key="10">
    <source>
        <dbReference type="Proteomes" id="UP000037136"/>
    </source>
</evidence>
<dbReference type="GO" id="GO:0000460">
    <property type="term" value="P:maturation of 5.8S rRNA"/>
    <property type="evidence" value="ECO:0007669"/>
    <property type="project" value="TreeGrafter"/>
</dbReference>
<dbReference type="AlphaFoldDB" id="A0A2A9PNQ3"/>
<organism evidence="9 10">
    <name type="scientific">Ophiocordyceps unilateralis</name>
    <name type="common">Zombie-ant fungus</name>
    <name type="synonym">Torrubia unilateralis</name>
    <dbReference type="NCBI Taxonomy" id="268505"/>
    <lineage>
        <taxon>Eukaryota</taxon>
        <taxon>Fungi</taxon>
        <taxon>Dikarya</taxon>
        <taxon>Ascomycota</taxon>
        <taxon>Pezizomycotina</taxon>
        <taxon>Sordariomycetes</taxon>
        <taxon>Hypocreomycetidae</taxon>
        <taxon>Hypocreales</taxon>
        <taxon>Ophiocordycipitaceae</taxon>
        <taxon>Ophiocordyceps</taxon>
    </lineage>
</organism>
<feature type="compositionally biased region" description="Basic and acidic residues" evidence="8">
    <location>
        <begin position="149"/>
        <end position="158"/>
    </location>
</feature>
<dbReference type="STRING" id="268505.A0A2A9PNQ3"/>
<dbReference type="PANTHER" id="PTHR15341">
    <property type="entry name" value="SUN-COR STEROID HORMONE RECEPTOR CO-REPRESSOR"/>
    <property type="match status" value="1"/>
</dbReference>
<protein>
    <recommendedName>
        <fullName evidence="6">Exosome complex protein</fullName>
    </recommendedName>
</protein>
<dbReference type="Pfam" id="PF04000">
    <property type="entry name" value="Sas10_Utp3"/>
    <property type="match status" value="1"/>
</dbReference>
<evidence type="ECO:0000256" key="7">
    <source>
        <dbReference type="SAM" id="Coils"/>
    </source>
</evidence>
<gene>
    <name evidence="9" type="ORF">XA68_13249</name>
</gene>
<comment type="similarity">
    <text evidence="2 6">Belongs to the C1D family.</text>
</comment>
<evidence type="ECO:0000256" key="5">
    <source>
        <dbReference type="ARBA" id="ARBA00023242"/>
    </source>
</evidence>
<evidence type="ECO:0000256" key="3">
    <source>
        <dbReference type="ARBA" id="ARBA00022552"/>
    </source>
</evidence>
<evidence type="ECO:0000256" key="6">
    <source>
        <dbReference type="RuleBase" id="RU368003"/>
    </source>
</evidence>
<keyword evidence="4 6" id="KW-0694">RNA-binding</keyword>
<evidence type="ECO:0000256" key="1">
    <source>
        <dbReference type="ARBA" id="ARBA00004123"/>
    </source>
</evidence>
<comment type="caution">
    <text evidence="9">The sequence shown here is derived from an EMBL/GenBank/DDBJ whole genome shotgun (WGS) entry which is preliminary data.</text>
</comment>
<dbReference type="OrthoDB" id="1421013at2759"/>
<dbReference type="GO" id="GO:0005730">
    <property type="term" value="C:nucleolus"/>
    <property type="evidence" value="ECO:0007669"/>
    <property type="project" value="TreeGrafter"/>
</dbReference>
<reference evidence="9 10" key="1">
    <citation type="journal article" date="2015" name="BMC Genomics">
        <title>Gene expression during zombie ant biting behavior reflects the complexity underlying fungal parasitic behavioral manipulation.</title>
        <authorList>
            <person name="de Bekker C."/>
            <person name="Ohm R.A."/>
            <person name="Loreto R.G."/>
            <person name="Sebastian A."/>
            <person name="Albert I."/>
            <person name="Merrow M."/>
            <person name="Brachmann A."/>
            <person name="Hughes D.P."/>
        </authorList>
    </citation>
    <scope>NUCLEOTIDE SEQUENCE [LARGE SCALE GENOMIC DNA]</scope>
    <source>
        <strain evidence="9 10">SC16a</strain>
    </source>
</reference>
<proteinExistence type="inferred from homology"/>
<dbReference type="GO" id="GO:0003677">
    <property type="term" value="F:DNA binding"/>
    <property type="evidence" value="ECO:0007669"/>
    <property type="project" value="TreeGrafter"/>
</dbReference>
<dbReference type="InterPro" id="IPR007146">
    <property type="entry name" value="Sas10/Utp3/C1D"/>
</dbReference>
<dbReference type="EMBL" id="LAZP02000026">
    <property type="protein sequence ID" value="PFH62510.1"/>
    <property type="molecule type" value="Genomic_DNA"/>
</dbReference>
<dbReference type="InterPro" id="IPR011082">
    <property type="entry name" value="Exosome-assoc_fac/DNA_repair"/>
</dbReference>
<keyword evidence="7" id="KW-0175">Coiled coil</keyword>
<dbReference type="Proteomes" id="UP000037136">
    <property type="component" value="Unassembled WGS sequence"/>
</dbReference>
<accession>A0A2A9PNQ3</accession>
<feature type="compositionally biased region" description="Basic residues" evidence="8">
    <location>
        <begin position="159"/>
        <end position="175"/>
    </location>
</feature>
<evidence type="ECO:0000256" key="4">
    <source>
        <dbReference type="ARBA" id="ARBA00022884"/>
    </source>
</evidence>
<dbReference type="PANTHER" id="PTHR15341:SF3">
    <property type="entry name" value="NUCLEAR NUCLEIC ACID-BINDING PROTEIN C1D"/>
    <property type="match status" value="1"/>
</dbReference>
<evidence type="ECO:0000313" key="9">
    <source>
        <dbReference type="EMBL" id="PFH62510.1"/>
    </source>
</evidence>
<feature type="coiled-coil region" evidence="7">
    <location>
        <begin position="4"/>
        <end position="31"/>
    </location>
</feature>
<keyword evidence="5 6" id="KW-0539">Nucleus</keyword>
<reference evidence="9 10" key="2">
    <citation type="journal article" date="2017" name="Sci. Rep.">
        <title>Ant-infecting Ophiocordyceps genomes reveal a high diversity of potential behavioral manipulation genes and a possible major role for enterotoxins.</title>
        <authorList>
            <person name="de Bekker C."/>
            <person name="Ohm R.A."/>
            <person name="Evans H.C."/>
            <person name="Brachmann A."/>
            <person name="Hughes D.P."/>
        </authorList>
    </citation>
    <scope>NUCLEOTIDE SEQUENCE [LARGE SCALE GENOMIC DNA]</scope>
    <source>
        <strain evidence="9 10">SC16a</strain>
    </source>
</reference>
<comment type="subcellular location">
    <subcellularLocation>
        <location evidence="1 6">Nucleus</location>
    </subcellularLocation>
</comment>
<dbReference type="GO" id="GO:0000178">
    <property type="term" value="C:exosome (RNase complex)"/>
    <property type="evidence" value="ECO:0007669"/>
    <property type="project" value="TreeGrafter"/>
</dbReference>
<sequence>MADVKDLTPDLDRLDEQLDDLEEALTPLTEGLDERAARLPLLDRAKLFSLSAYAIESLLFSSLRLEGVDARNHAVFTELKRVQQYFAKIQATEEPDAKRSLTVNQEAAARILKADLSDNKSVSSKLAEKIAEERAKALLKAVDGGTVKRPAEEAGAEGHKRKKMDKKHKGRRQRS</sequence>
<evidence type="ECO:0000256" key="2">
    <source>
        <dbReference type="ARBA" id="ARBA00009154"/>
    </source>
</evidence>
<name>A0A2A9PNQ3_OPHUN</name>
<feature type="region of interest" description="Disordered" evidence="8">
    <location>
        <begin position="146"/>
        <end position="175"/>
    </location>
</feature>
<keyword evidence="10" id="KW-1185">Reference proteome</keyword>
<keyword evidence="3 6" id="KW-0698">rRNA processing</keyword>
<dbReference type="GO" id="GO:0003723">
    <property type="term" value="F:RNA binding"/>
    <property type="evidence" value="ECO:0007669"/>
    <property type="project" value="UniProtKB-UniRule"/>
</dbReference>
<dbReference type="GO" id="GO:0010468">
    <property type="term" value="P:regulation of gene expression"/>
    <property type="evidence" value="ECO:0007669"/>
    <property type="project" value="TreeGrafter"/>
</dbReference>
<evidence type="ECO:0000256" key="8">
    <source>
        <dbReference type="SAM" id="MobiDB-lite"/>
    </source>
</evidence>
<comment type="function">
    <text evidence="6">Required for exosome-dependent processing of pre-rRNA and small nucleolar RNA (snRNA) precursors. Involved in processing of 35S pre-rRNA at the A0, A1 and A2 sites.</text>
</comment>